<proteinExistence type="inferred from homology"/>
<dbReference type="InterPro" id="IPR010404">
    <property type="entry name" value="CpcT/CpeT"/>
</dbReference>
<accession>A0ABU5SSP4</accession>
<dbReference type="PANTHER" id="PTHR35137:SF1">
    <property type="entry name" value="CHROMOPHORE LYASE CRL, CHLOROPLASTIC"/>
    <property type="match status" value="1"/>
</dbReference>
<comment type="similarity">
    <text evidence="1 3">Belongs to the CpcT/CpeT biliprotein lyase family.</text>
</comment>
<evidence type="ECO:0000256" key="3">
    <source>
        <dbReference type="HAMAP-Rule" id="MF_01460"/>
    </source>
</evidence>
<keyword evidence="5" id="KW-1185">Reference proteome</keyword>
<evidence type="ECO:0000313" key="5">
    <source>
        <dbReference type="Proteomes" id="UP001302329"/>
    </source>
</evidence>
<dbReference type="EC" id="4.-.-.-" evidence="3"/>
<comment type="caution">
    <text evidence="4">The sequence shown here is derived from an EMBL/GenBank/DDBJ whole genome shotgun (WGS) entry which is preliminary data.</text>
</comment>
<dbReference type="RefSeq" id="WP_323355521.1">
    <property type="nucleotide sequence ID" value="NZ_JAYGHY010000004.1"/>
</dbReference>
<sequence length="197" mass="22080">MSSSLARLIQQLSAGFSNQAQAFDNPPLYAHILVKFRPLPQLAPGSLLLEQSYAITPGTPYRIRVLRAEQRDGALIIHNQALRDEQRFWGAIEDDERRQSIGAADLLPLEGCTYLVREMGEGFSGEVEPGCRCLVERKGSLAYLVSSFEIDPRGMRTIDRGHDPATHEQLWGSLAGPFEFERTHDYNGDIPPSWLEN</sequence>
<protein>
    <recommendedName>
        <fullName evidence="3">Chromophore lyase CpcT/CpeT</fullName>
        <ecNumber evidence="3">4.-.-.-</ecNumber>
    </recommendedName>
</protein>
<dbReference type="CDD" id="cd16338">
    <property type="entry name" value="CpcT"/>
    <property type="match status" value="1"/>
</dbReference>
<organism evidence="4 5">
    <name type="scientific">Cyanobium gracile UHCC 0281</name>
    <dbReference type="NCBI Taxonomy" id="3110309"/>
    <lineage>
        <taxon>Bacteria</taxon>
        <taxon>Bacillati</taxon>
        <taxon>Cyanobacteriota</taxon>
        <taxon>Cyanophyceae</taxon>
        <taxon>Synechococcales</taxon>
        <taxon>Prochlorococcaceae</taxon>
        <taxon>Cyanobium</taxon>
    </lineage>
</organism>
<reference evidence="4 5" key="1">
    <citation type="submission" date="2023-12" db="EMBL/GenBank/DDBJ databases">
        <title>Baltic Sea Cyanobacteria.</title>
        <authorList>
            <person name="Delbaje E."/>
            <person name="Fewer D.P."/>
            <person name="Shishido T.K."/>
        </authorList>
    </citation>
    <scope>NUCLEOTIDE SEQUENCE [LARGE SCALE GENOMIC DNA]</scope>
    <source>
        <strain evidence="4 5">UHCC 0281</strain>
    </source>
</reference>
<evidence type="ECO:0000313" key="4">
    <source>
        <dbReference type="EMBL" id="MEA5441380.1"/>
    </source>
</evidence>
<evidence type="ECO:0000256" key="1">
    <source>
        <dbReference type="ARBA" id="ARBA00008206"/>
    </source>
</evidence>
<dbReference type="InterPro" id="IPR038672">
    <property type="entry name" value="CpcT/CpeT_sf"/>
</dbReference>
<gene>
    <name evidence="3" type="primary">cpcT</name>
    <name evidence="4" type="ORF">VB739_02320</name>
</gene>
<dbReference type="Pfam" id="PF06206">
    <property type="entry name" value="CpeT"/>
    <property type="match status" value="1"/>
</dbReference>
<dbReference type="HAMAP" id="MF_01460">
    <property type="entry name" value="Chrphore_lyase_CpxT"/>
    <property type="match status" value="1"/>
</dbReference>
<evidence type="ECO:0000256" key="2">
    <source>
        <dbReference type="ARBA" id="ARBA00023239"/>
    </source>
</evidence>
<dbReference type="Gene3D" id="2.40.128.590">
    <property type="entry name" value="CpcT/CpeT domain"/>
    <property type="match status" value="1"/>
</dbReference>
<keyword evidence="2 3" id="KW-0456">Lyase</keyword>
<name>A0ABU5SSP4_9CYAN</name>
<dbReference type="EMBL" id="JAYGHY010000004">
    <property type="protein sequence ID" value="MEA5441380.1"/>
    <property type="molecule type" value="Genomic_DNA"/>
</dbReference>
<dbReference type="GO" id="GO:0016829">
    <property type="term" value="F:lyase activity"/>
    <property type="evidence" value="ECO:0007669"/>
    <property type="project" value="UniProtKB-KW"/>
</dbReference>
<comment type="function">
    <text evidence="3">Covalently attaches a chromophore to Cys residue(s) of phycobiliproteins.</text>
</comment>
<dbReference type="PANTHER" id="PTHR35137">
    <property type="entry name" value="CHROMOPHORE LYASE CRL, CHLOROPLASTIC"/>
    <property type="match status" value="1"/>
</dbReference>
<dbReference type="Proteomes" id="UP001302329">
    <property type="component" value="Unassembled WGS sequence"/>
</dbReference>